<sequence length="69" mass="7914">MQRPTASPLAQLRRLEHGRDLKLIPVTGATEPRQSRAGFQREYVQTDDDKTSRREDALYFTGERIPSKA</sequence>
<dbReference type="Proteomes" id="UP000193335">
    <property type="component" value="Unassembled WGS sequence"/>
</dbReference>
<comment type="caution">
    <text evidence="2">The sequence shown here is derived from an EMBL/GenBank/DDBJ whole genome shotgun (WGS) entry which is preliminary data.</text>
</comment>
<reference evidence="2 3" key="1">
    <citation type="submission" date="2017-03" db="EMBL/GenBank/DDBJ databases">
        <title>Whole genome sequences of fourteen strains of Bradyrhizobium canariense and one strain of Bradyrhizobium japonicum isolated from Lupinus (Papilionoideae: Genisteae) species in Algeria.</title>
        <authorList>
            <person name="Crovadore J."/>
            <person name="Chekireb D."/>
            <person name="Brachmann A."/>
            <person name="Chablais R."/>
            <person name="Cochard B."/>
            <person name="Lefort F."/>
        </authorList>
    </citation>
    <scope>NUCLEOTIDE SEQUENCE [LARGE SCALE GENOMIC DNA]</scope>
    <source>
        <strain evidence="2 3">UBMA197</strain>
    </source>
</reference>
<evidence type="ECO:0000313" key="2">
    <source>
        <dbReference type="EMBL" id="OSJ34422.1"/>
    </source>
</evidence>
<evidence type="ECO:0000256" key="1">
    <source>
        <dbReference type="SAM" id="MobiDB-lite"/>
    </source>
</evidence>
<proteinExistence type="predicted"/>
<dbReference type="AlphaFoldDB" id="A0A1Y2JS71"/>
<accession>A0A1Y2JS71</accession>
<evidence type="ECO:0000313" key="3">
    <source>
        <dbReference type="Proteomes" id="UP000193335"/>
    </source>
</evidence>
<dbReference type="EMBL" id="NAFL01000232">
    <property type="protein sequence ID" value="OSJ34422.1"/>
    <property type="molecule type" value="Genomic_DNA"/>
</dbReference>
<name>A0A1Y2JS71_BRAJP</name>
<feature type="region of interest" description="Disordered" evidence="1">
    <location>
        <begin position="23"/>
        <end position="52"/>
    </location>
</feature>
<protein>
    <submittedName>
        <fullName evidence="2">Uncharacterized protein</fullName>
    </submittedName>
</protein>
<gene>
    <name evidence="2" type="ORF">BSZ19_12365</name>
</gene>
<organism evidence="2 3">
    <name type="scientific">Bradyrhizobium japonicum</name>
    <dbReference type="NCBI Taxonomy" id="375"/>
    <lineage>
        <taxon>Bacteria</taxon>
        <taxon>Pseudomonadati</taxon>
        <taxon>Pseudomonadota</taxon>
        <taxon>Alphaproteobacteria</taxon>
        <taxon>Hyphomicrobiales</taxon>
        <taxon>Nitrobacteraceae</taxon>
        <taxon>Bradyrhizobium</taxon>
    </lineage>
</organism>